<dbReference type="InterPro" id="IPR022935">
    <property type="entry name" value="ClpS"/>
</dbReference>
<keyword evidence="4" id="KW-0378">Hydrolase</keyword>
<dbReference type="NCBIfam" id="NF009564">
    <property type="entry name" value="PRK13019.1-4"/>
    <property type="match status" value="1"/>
</dbReference>
<dbReference type="PANTHER" id="PTHR33473">
    <property type="entry name" value="ATP-DEPENDENT CLP PROTEASE ADAPTER PROTEIN CLPS1, CHLOROPLASTIC"/>
    <property type="match status" value="1"/>
</dbReference>
<reference evidence="4" key="2">
    <citation type="submission" date="2020-09" db="EMBL/GenBank/DDBJ databases">
        <authorList>
            <person name="Sun Q."/>
            <person name="Zhou Y."/>
        </authorList>
    </citation>
    <scope>NUCLEOTIDE SEQUENCE</scope>
    <source>
        <strain evidence="4">CGMCC 1.6293</strain>
    </source>
</reference>
<accession>A0A917SL06</accession>
<dbReference type="SUPFAM" id="SSF54736">
    <property type="entry name" value="ClpS-like"/>
    <property type="match status" value="1"/>
</dbReference>
<protein>
    <recommendedName>
        <fullName evidence="1">ATP-dependent Clp protease adapter protein ClpS</fullName>
    </recommendedName>
</protein>
<keyword evidence="4" id="KW-0645">Protease</keyword>
<evidence type="ECO:0000256" key="1">
    <source>
        <dbReference type="HAMAP-Rule" id="MF_00302"/>
    </source>
</evidence>
<dbReference type="Gene3D" id="3.30.1390.10">
    <property type="match status" value="1"/>
</dbReference>
<comment type="caution">
    <text evidence="4">The sequence shown here is derived from an EMBL/GenBank/DDBJ whole genome shotgun (WGS) entry which is preliminary data.</text>
</comment>
<dbReference type="GO" id="GO:0030163">
    <property type="term" value="P:protein catabolic process"/>
    <property type="evidence" value="ECO:0007669"/>
    <property type="project" value="InterPro"/>
</dbReference>
<organism evidence="4 5">
    <name type="scientific">Pseudooceanicola nanhaiensis</name>
    <dbReference type="NCBI Taxonomy" id="375761"/>
    <lineage>
        <taxon>Bacteria</taxon>
        <taxon>Pseudomonadati</taxon>
        <taxon>Pseudomonadota</taxon>
        <taxon>Alphaproteobacteria</taxon>
        <taxon>Rhodobacterales</taxon>
        <taxon>Paracoccaceae</taxon>
        <taxon>Pseudooceanicola</taxon>
    </lineage>
</organism>
<evidence type="ECO:0000256" key="2">
    <source>
        <dbReference type="SAM" id="MobiDB-lite"/>
    </source>
</evidence>
<comment type="similarity">
    <text evidence="1">Belongs to the ClpS family.</text>
</comment>
<name>A0A917SL06_9RHOB</name>
<dbReference type="GO" id="GO:0008233">
    <property type="term" value="F:peptidase activity"/>
    <property type="evidence" value="ECO:0007669"/>
    <property type="project" value="UniProtKB-KW"/>
</dbReference>
<dbReference type="InterPro" id="IPR003769">
    <property type="entry name" value="ClpS_core"/>
</dbReference>
<comment type="function">
    <text evidence="1">Involved in the modulation of the specificity of the ClpAP-mediated ATP-dependent protein degradation.</text>
</comment>
<dbReference type="Pfam" id="PF02617">
    <property type="entry name" value="ClpS"/>
    <property type="match status" value="1"/>
</dbReference>
<gene>
    <name evidence="1 4" type="primary">clpS</name>
    <name evidence="4" type="ORF">GCM10011534_07360</name>
</gene>
<feature type="region of interest" description="Disordered" evidence="2">
    <location>
        <begin position="1"/>
        <end position="21"/>
    </location>
</feature>
<dbReference type="PANTHER" id="PTHR33473:SF19">
    <property type="entry name" value="ATP-DEPENDENT CLP PROTEASE ADAPTER PROTEIN CLPS"/>
    <property type="match status" value="1"/>
</dbReference>
<dbReference type="AlphaFoldDB" id="A0A917SL06"/>
<evidence type="ECO:0000313" key="5">
    <source>
        <dbReference type="Proteomes" id="UP000649829"/>
    </source>
</evidence>
<feature type="domain" description="Adaptor protein ClpS core" evidence="3">
    <location>
        <begin position="25"/>
        <end position="103"/>
    </location>
</feature>
<evidence type="ECO:0000313" key="4">
    <source>
        <dbReference type="EMBL" id="GGL87860.1"/>
    </source>
</evidence>
<evidence type="ECO:0000259" key="3">
    <source>
        <dbReference type="Pfam" id="PF02617"/>
    </source>
</evidence>
<proteinExistence type="inferred from homology"/>
<dbReference type="EMBL" id="BMLF01000001">
    <property type="protein sequence ID" value="GGL87860.1"/>
    <property type="molecule type" value="Genomic_DNA"/>
</dbReference>
<comment type="subunit">
    <text evidence="1">Binds to the N-terminal domain of the chaperone ClpA.</text>
</comment>
<keyword evidence="5" id="KW-1185">Reference proteome</keyword>
<dbReference type="HAMAP" id="MF_00302">
    <property type="entry name" value="ClpS"/>
    <property type="match status" value="1"/>
</dbReference>
<dbReference type="FunFam" id="3.30.1390.10:FF:000002">
    <property type="entry name" value="ATP-dependent Clp protease adapter protein ClpS"/>
    <property type="match status" value="1"/>
</dbReference>
<dbReference type="InterPro" id="IPR014719">
    <property type="entry name" value="Ribosomal_bL12_C/ClpS-like"/>
</dbReference>
<dbReference type="Proteomes" id="UP000649829">
    <property type="component" value="Unassembled WGS sequence"/>
</dbReference>
<dbReference type="GO" id="GO:0006508">
    <property type="term" value="P:proteolysis"/>
    <property type="evidence" value="ECO:0007669"/>
    <property type="project" value="UniProtKB-UniRule"/>
</dbReference>
<sequence length="108" mass="12113">MRAREAAMSRTITLPKTETSPRTERPRLWKVILLNDDFTPRAFVVKVLQGVFRMTEAEAEGVMLTAHRRGACVVAVFTKEVAETKCAQGNDAGRRAGYPLAFTTEREE</sequence>
<reference evidence="4" key="1">
    <citation type="journal article" date="2014" name="Int. J. Syst. Evol. Microbiol.">
        <title>Complete genome sequence of Corynebacterium casei LMG S-19264T (=DSM 44701T), isolated from a smear-ripened cheese.</title>
        <authorList>
            <consortium name="US DOE Joint Genome Institute (JGI-PGF)"/>
            <person name="Walter F."/>
            <person name="Albersmeier A."/>
            <person name="Kalinowski J."/>
            <person name="Ruckert C."/>
        </authorList>
    </citation>
    <scope>NUCLEOTIDE SEQUENCE</scope>
    <source>
        <strain evidence="4">CGMCC 1.6293</strain>
    </source>
</reference>